<keyword evidence="2" id="KW-0808">Transferase</keyword>
<evidence type="ECO:0000313" key="3">
    <source>
        <dbReference type="Proteomes" id="UP000569914"/>
    </source>
</evidence>
<dbReference type="Proteomes" id="UP000569914">
    <property type="component" value="Unassembled WGS sequence"/>
</dbReference>
<dbReference type="InterPro" id="IPR000182">
    <property type="entry name" value="GNAT_dom"/>
</dbReference>
<dbReference type="GO" id="GO:0016747">
    <property type="term" value="F:acyltransferase activity, transferring groups other than amino-acyl groups"/>
    <property type="evidence" value="ECO:0007669"/>
    <property type="project" value="InterPro"/>
</dbReference>
<dbReference type="Gene3D" id="3.40.630.30">
    <property type="match status" value="1"/>
</dbReference>
<dbReference type="AlphaFoldDB" id="A0A7Y9IC64"/>
<organism evidence="2 3">
    <name type="scientific">Microlunatus parietis</name>
    <dbReference type="NCBI Taxonomy" id="682979"/>
    <lineage>
        <taxon>Bacteria</taxon>
        <taxon>Bacillati</taxon>
        <taxon>Actinomycetota</taxon>
        <taxon>Actinomycetes</taxon>
        <taxon>Propionibacteriales</taxon>
        <taxon>Propionibacteriaceae</taxon>
        <taxon>Microlunatus</taxon>
    </lineage>
</organism>
<keyword evidence="3" id="KW-1185">Reference proteome</keyword>
<evidence type="ECO:0000313" key="2">
    <source>
        <dbReference type="EMBL" id="NYE74223.1"/>
    </source>
</evidence>
<dbReference type="SUPFAM" id="SSF55729">
    <property type="entry name" value="Acyl-CoA N-acyltransferases (Nat)"/>
    <property type="match status" value="1"/>
</dbReference>
<dbReference type="Pfam" id="PF00583">
    <property type="entry name" value="Acetyltransf_1"/>
    <property type="match status" value="1"/>
</dbReference>
<name>A0A7Y9IC64_9ACTN</name>
<feature type="domain" description="N-acetyltransferase" evidence="1">
    <location>
        <begin position="94"/>
        <end position="237"/>
    </location>
</feature>
<dbReference type="RefSeq" id="WP_179756373.1">
    <property type="nucleotide sequence ID" value="NZ_JACCBU010000001.1"/>
</dbReference>
<dbReference type="PROSITE" id="PS51186">
    <property type="entry name" value="GNAT"/>
    <property type="match status" value="1"/>
</dbReference>
<evidence type="ECO:0000259" key="1">
    <source>
        <dbReference type="PROSITE" id="PS51186"/>
    </source>
</evidence>
<proteinExistence type="predicted"/>
<reference evidence="2 3" key="1">
    <citation type="submission" date="2020-07" db="EMBL/GenBank/DDBJ databases">
        <title>Sequencing the genomes of 1000 actinobacteria strains.</title>
        <authorList>
            <person name="Klenk H.-P."/>
        </authorList>
    </citation>
    <scope>NUCLEOTIDE SEQUENCE [LARGE SCALE GENOMIC DNA]</scope>
    <source>
        <strain evidence="2 3">DSM 22083</strain>
    </source>
</reference>
<sequence length="237" mass="25899">MIIRAAAELGAANHQSFFAARAEAAGGMVQHRYGGTVAVTPNGEAMVLFPTVPVDAAAECVAEQLALFERHRPLSEIGWWSLDAAGLPALGAVLAERGFDWGWRPNWMMLDVARLVVDHARPAGLTVVELKDRWWRYEARLDDVTVGRAILHLCEVDGEPVGGLYDMEVDAGQRRRGIGTALAEAVGERARDLGCRSVLLNATGPGEPVYRRVGFDKLGEQGQTWWLPGDRFDQRVG</sequence>
<dbReference type="CDD" id="cd04301">
    <property type="entry name" value="NAT_SF"/>
    <property type="match status" value="1"/>
</dbReference>
<comment type="caution">
    <text evidence="2">The sequence shown here is derived from an EMBL/GenBank/DDBJ whole genome shotgun (WGS) entry which is preliminary data.</text>
</comment>
<dbReference type="InterPro" id="IPR016181">
    <property type="entry name" value="Acyl_CoA_acyltransferase"/>
</dbReference>
<dbReference type="EMBL" id="JACCBU010000001">
    <property type="protein sequence ID" value="NYE74223.1"/>
    <property type="molecule type" value="Genomic_DNA"/>
</dbReference>
<accession>A0A7Y9IC64</accession>
<protein>
    <submittedName>
        <fullName evidence="2">GNAT superfamily N-acetyltransferase</fullName>
    </submittedName>
</protein>
<gene>
    <name evidence="2" type="ORF">BKA15_005552</name>
</gene>